<sequence>MAQHVVENVQLRLMYELGEDDNGKLIYRTKNYNNIKVDAETAGLLQAAEAISSLQETPVSTVKRSELHFLIV</sequence>
<proteinExistence type="predicted"/>
<comment type="caution">
    <text evidence="2">The sequence shown here is derived from an EMBL/GenBank/DDBJ whole genome shotgun (WGS) entry which is preliminary data.</text>
</comment>
<dbReference type="Proteomes" id="UP000789833">
    <property type="component" value="Unassembled WGS sequence"/>
</dbReference>
<evidence type="ECO:0000313" key="3">
    <source>
        <dbReference type="Proteomes" id="UP000789833"/>
    </source>
</evidence>
<feature type="domain" description="DUF1659" evidence="1">
    <location>
        <begin position="4"/>
        <end position="68"/>
    </location>
</feature>
<dbReference type="Pfam" id="PF07872">
    <property type="entry name" value="DUF1659"/>
    <property type="match status" value="1"/>
</dbReference>
<keyword evidence="3" id="KW-1185">Reference proteome</keyword>
<dbReference type="InterPro" id="IPR012454">
    <property type="entry name" value="DUF1659"/>
</dbReference>
<evidence type="ECO:0000313" key="2">
    <source>
        <dbReference type="EMBL" id="CAG9621201.1"/>
    </source>
</evidence>
<name>A0ABM8YMY5_9BACI</name>
<protein>
    <recommendedName>
        <fullName evidence="1">DUF1659 domain-containing protein</fullName>
    </recommendedName>
</protein>
<accession>A0ABM8YMY5</accession>
<reference evidence="2 3" key="1">
    <citation type="submission" date="2021-10" db="EMBL/GenBank/DDBJ databases">
        <authorList>
            <person name="Criscuolo A."/>
        </authorList>
    </citation>
    <scope>NUCLEOTIDE SEQUENCE [LARGE SCALE GENOMIC DNA]</scope>
    <source>
        <strain evidence="3">CIP 111883</strain>
    </source>
</reference>
<gene>
    <name evidence="2" type="ORF">BACCIP111883_01973</name>
</gene>
<dbReference type="RefSeq" id="WP_230501099.1">
    <property type="nucleotide sequence ID" value="NZ_CAKJTJ010000008.1"/>
</dbReference>
<dbReference type="EMBL" id="CAKJTJ010000008">
    <property type="protein sequence ID" value="CAG9621201.1"/>
    <property type="molecule type" value="Genomic_DNA"/>
</dbReference>
<organism evidence="2 3">
    <name type="scientific">Sutcliffiella rhizosphaerae</name>
    <dbReference type="NCBI Taxonomy" id="2880967"/>
    <lineage>
        <taxon>Bacteria</taxon>
        <taxon>Bacillati</taxon>
        <taxon>Bacillota</taxon>
        <taxon>Bacilli</taxon>
        <taxon>Bacillales</taxon>
        <taxon>Bacillaceae</taxon>
        <taxon>Sutcliffiella</taxon>
    </lineage>
</organism>
<evidence type="ECO:0000259" key="1">
    <source>
        <dbReference type="Pfam" id="PF07872"/>
    </source>
</evidence>